<name>A0ABX6S365_9BACI</name>
<comment type="subcellular location">
    <subcellularLocation>
        <location evidence="1">Cell membrane</location>
        <topology evidence="1">Multi-pass membrane protein</topology>
    </subcellularLocation>
</comment>
<feature type="transmembrane region" description="Helical" evidence="6">
    <location>
        <begin position="305"/>
        <end position="322"/>
    </location>
</feature>
<dbReference type="RefSeq" id="WP_185653593.1">
    <property type="nucleotide sequence ID" value="NZ_CP055263.1"/>
</dbReference>
<evidence type="ECO:0000256" key="3">
    <source>
        <dbReference type="ARBA" id="ARBA00022692"/>
    </source>
</evidence>
<feature type="transmembrane region" description="Helical" evidence="6">
    <location>
        <begin position="342"/>
        <end position="363"/>
    </location>
</feature>
<feature type="transmembrane region" description="Helical" evidence="6">
    <location>
        <begin position="400"/>
        <end position="420"/>
    </location>
</feature>
<keyword evidence="4 6" id="KW-1133">Transmembrane helix</keyword>
<dbReference type="PANTHER" id="PTHR30250">
    <property type="entry name" value="PST FAMILY PREDICTED COLANIC ACID TRANSPORTER"/>
    <property type="match status" value="1"/>
</dbReference>
<proteinExistence type="predicted"/>
<sequence length="513" mass="58669">MRINNSLKNIFVSILGQLILIFLGFVSRKVFLDSLGIEYLGINGLLTNVISLLALVESGIGASIVFFLYKPLAEKDTPKIIALVQLYKKAYIIIVIIITILSIGLYPFLEKLININEIDLSFSIIYFLFVAKNIIYYLNAHRVALINADQKEYILARINIIFQVITTVAKILVLIETQNFIFYLTIELIIYIIQTVYNGMVVERKYSYLKTNVKYSINKEEKAGLIKNIKALFLHNIGGFVLLGTDNILISAFIGIATVGIYSNYTMIIGQLNSLLSPILNGIGASVGNLIATENTEKRYAVFKTVYLVNFWVYSISTIFLFNLLEPFINWWLGKGLLLDKYILIILLINFYLTGMRSSIFTFKAKGGIFVQDKYIPLIGAFINLILSIVFVRIFGLFGIFLGTTISTLSVFWIGPRLVYRNIFNKHVTPYFIKYIYYFLLTIIMCYITNYICSNLLTENTLLTLVLRGTVCLFIANSFYLIIFYRSEEFIYIKDIFLSNLSSIKKKFKSVRC</sequence>
<evidence type="ECO:0000256" key="5">
    <source>
        <dbReference type="ARBA" id="ARBA00023136"/>
    </source>
</evidence>
<dbReference type="InterPro" id="IPR002797">
    <property type="entry name" value="Polysacc_synth"/>
</dbReference>
<keyword evidence="5 6" id="KW-0472">Membrane</keyword>
<feature type="transmembrane region" description="Helical" evidence="6">
    <location>
        <begin position="120"/>
        <end position="138"/>
    </location>
</feature>
<gene>
    <name evidence="7" type="ORF">HUW50_00650</name>
</gene>
<feature type="transmembrane region" description="Helical" evidence="6">
    <location>
        <begin position="90"/>
        <end position="108"/>
    </location>
</feature>
<reference evidence="7 8" key="1">
    <citation type="submission" date="2020-06" db="EMBL/GenBank/DDBJ databases">
        <title>Metabacillus dokdonensis sp. nov., isolated from the rhizosphere of Elymus tsukushiensis, a plant native to the Dokdo Islands, Republic of Korea.</title>
        <authorList>
            <person name="Lee S.Y."/>
            <person name="Hwang Y.J."/>
            <person name="Son J.S."/>
            <person name="Ghim S.Y."/>
        </authorList>
    </citation>
    <scope>NUCLEOTIDE SEQUENCE [LARGE SCALE GENOMIC DNA]</scope>
    <source>
        <strain evidence="7 8">KUDC1714</strain>
    </source>
</reference>
<keyword evidence="3 6" id="KW-0812">Transmembrane</keyword>
<keyword evidence="2" id="KW-1003">Cell membrane</keyword>
<feature type="transmembrane region" description="Helical" evidence="6">
    <location>
        <begin position="158"/>
        <end position="175"/>
    </location>
</feature>
<feature type="transmembrane region" description="Helical" evidence="6">
    <location>
        <begin position="465"/>
        <end position="485"/>
    </location>
</feature>
<evidence type="ECO:0000256" key="1">
    <source>
        <dbReference type="ARBA" id="ARBA00004651"/>
    </source>
</evidence>
<feature type="transmembrane region" description="Helical" evidence="6">
    <location>
        <begin position="7"/>
        <end position="26"/>
    </location>
</feature>
<evidence type="ECO:0000256" key="4">
    <source>
        <dbReference type="ARBA" id="ARBA00022989"/>
    </source>
</evidence>
<feature type="transmembrane region" description="Helical" evidence="6">
    <location>
        <begin position="375"/>
        <end position="394"/>
    </location>
</feature>
<feature type="transmembrane region" description="Helical" evidence="6">
    <location>
        <begin position="432"/>
        <end position="453"/>
    </location>
</feature>
<keyword evidence="8" id="KW-1185">Reference proteome</keyword>
<evidence type="ECO:0000256" key="2">
    <source>
        <dbReference type="ARBA" id="ARBA00022475"/>
    </source>
</evidence>
<dbReference type="PANTHER" id="PTHR30250:SF26">
    <property type="entry name" value="PSMA PROTEIN"/>
    <property type="match status" value="1"/>
</dbReference>
<dbReference type="EMBL" id="CP055263">
    <property type="protein sequence ID" value="QNF26186.1"/>
    <property type="molecule type" value="Genomic_DNA"/>
</dbReference>
<feature type="transmembrane region" description="Helical" evidence="6">
    <location>
        <begin position="275"/>
        <end position="293"/>
    </location>
</feature>
<dbReference type="InterPro" id="IPR050833">
    <property type="entry name" value="Poly_Biosynth_Transport"/>
</dbReference>
<dbReference type="Pfam" id="PF01943">
    <property type="entry name" value="Polysacc_synt"/>
    <property type="match status" value="1"/>
</dbReference>
<feature type="transmembrane region" description="Helical" evidence="6">
    <location>
        <begin position="181"/>
        <end position="200"/>
    </location>
</feature>
<dbReference type="Proteomes" id="UP000515490">
    <property type="component" value="Chromosome"/>
</dbReference>
<feature type="transmembrane region" description="Helical" evidence="6">
    <location>
        <begin position="237"/>
        <end position="263"/>
    </location>
</feature>
<organism evidence="7 8">
    <name type="scientific">Metabacillus elymi</name>
    <dbReference type="NCBI Taxonomy" id="2745198"/>
    <lineage>
        <taxon>Bacteria</taxon>
        <taxon>Bacillati</taxon>
        <taxon>Bacillota</taxon>
        <taxon>Bacilli</taxon>
        <taxon>Bacillales</taxon>
        <taxon>Bacillaceae</taxon>
        <taxon>Metabacillus</taxon>
    </lineage>
</organism>
<feature type="transmembrane region" description="Helical" evidence="6">
    <location>
        <begin position="46"/>
        <end position="69"/>
    </location>
</feature>
<accession>A0ABX6S365</accession>
<protein>
    <submittedName>
        <fullName evidence="7">Oligosaccharide flippase family protein</fullName>
    </submittedName>
</protein>
<evidence type="ECO:0000313" key="8">
    <source>
        <dbReference type="Proteomes" id="UP000515490"/>
    </source>
</evidence>
<evidence type="ECO:0000313" key="7">
    <source>
        <dbReference type="EMBL" id="QNF26186.1"/>
    </source>
</evidence>
<evidence type="ECO:0000256" key="6">
    <source>
        <dbReference type="SAM" id="Phobius"/>
    </source>
</evidence>